<evidence type="ECO:0000313" key="2">
    <source>
        <dbReference type="EMBL" id="KAH6645598.1"/>
    </source>
</evidence>
<comment type="caution">
    <text evidence="2">The sequence shown here is derived from an EMBL/GenBank/DDBJ whole genome shotgun (WGS) entry which is preliminary data.</text>
</comment>
<protein>
    <submittedName>
        <fullName evidence="2">Uncharacterized protein</fullName>
    </submittedName>
</protein>
<gene>
    <name evidence="2" type="ORF">BKA67DRAFT_119353</name>
</gene>
<feature type="region of interest" description="Disordered" evidence="1">
    <location>
        <begin position="1"/>
        <end position="87"/>
    </location>
</feature>
<keyword evidence="3" id="KW-1185">Reference proteome</keyword>
<name>A0A9P8RJT9_9PEZI</name>
<accession>A0A9P8RJT9</accession>
<sequence>MSLQMIPTWKRLEPTDGPQLGVPSCQPVKFRAAAPRAASERKPFASASSLQTMPPGSASSLQTMPPGSASSLQLMPSASASSLEMMPSGSASSLQVMDYSFPADVLSP</sequence>
<reference evidence="2" key="1">
    <citation type="journal article" date="2021" name="Nat. Commun.">
        <title>Genetic determinants of endophytism in the Arabidopsis root mycobiome.</title>
        <authorList>
            <person name="Mesny F."/>
            <person name="Miyauchi S."/>
            <person name="Thiergart T."/>
            <person name="Pickel B."/>
            <person name="Atanasova L."/>
            <person name="Karlsson M."/>
            <person name="Huettel B."/>
            <person name="Barry K.W."/>
            <person name="Haridas S."/>
            <person name="Chen C."/>
            <person name="Bauer D."/>
            <person name="Andreopoulos W."/>
            <person name="Pangilinan J."/>
            <person name="LaButti K."/>
            <person name="Riley R."/>
            <person name="Lipzen A."/>
            <person name="Clum A."/>
            <person name="Drula E."/>
            <person name="Henrissat B."/>
            <person name="Kohler A."/>
            <person name="Grigoriev I.V."/>
            <person name="Martin F.M."/>
            <person name="Hacquard S."/>
        </authorList>
    </citation>
    <scope>NUCLEOTIDE SEQUENCE</scope>
    <source>
        <strain evidence="2">MPI-SDFR-AT-0073</strain>
    </source>
</reference>
<evidence type="ECO:0000256" key="1">
    <source>
        <dbReference type="SAM" id="MobiDB-lite"/>
    </source>
</evidence>
<dbReference type="Proteomes" id="UP000758603">
    <property type="component" value="Unassembled WGS sequence"/>
</dbReference>
<organism evidence="2 3">
    <name type="scientific">Truncatella angustata</name>
    <dbReference type="NCBI Taxonomy" id="152316"/>
    <lineage>
        <taxon>Eukaryota</taxon>
        <taxon>Fungi</taxon>
        <taxon>Dikarya</taxon>
        <taxon>Ascomycota</taxon>
        <taxon>Pezizomycotina</taxon>
        <taxon>Sordariomycetes</taxon>
        <taxon>Xylariomycetidae</taxon>
        <taxon>Amphisphaeriales</taxon>
        <taxon>Sporocadaceae</taxon>
        <taxon>Truncatella</taxon>
    </lineage>
</organism>
<feature type="compositionally biased region" description="Polar residues" evidence="1">
    <location>
        <begin position="46"/>
        <end position="82"/>
    </location>
</feature>
<dbReference type="AlphaFoldDB" id="A0A9P8RJT9"/>
<proteinExistence type="predicted"/>
<dbReference type="GeneID" id="70123827"/>
<dbReference type="RefSeq" id="XP_045952112.1">
    <property type="nucleotide sequence ID" value="XM_046094934.1"/>
</dbReference>
<dbReference type="EMBL" id="JAGPXC010000011">
    <property type="protein sequence ID" value="KAH6645598.1"/>
    <property type="molecule type" value="Genomic_DNA"/>
</dbReference>
<evidence type="ECO:0000313" key="3">
    <source>
        <dbReference type="Proteomes" id="UP000758603"/>
    </source>
</evidence>